<sequence>MQLRVVIAIMVFLGATLAAQKIGDFNENANAINNLHKQGLLNGGQNPKDVPNMEDFSKEVEKNRKINQNQHDSYAERATTWAVIWGIIIIILYIAVPLTYLIIWVVVALVGYHKWDWTVLATVLVLLLGPIGLIFALMMKTRTQEREMGGYYAGQARPT</sequence>
<feature type="signal peptide" evidence="2">
    <location>
        <begin position="1"/>
        <end position="18"/>
    </location>
</feature>
<evidence type="ECO:0000313" key="4">
    <source>
        <dbReference type="WBParaSite" id="PSAMB.scaffold618size45556.g7348.t1"/>
    </source>
</evidence>
<keyword evidence="1" id="KW-1133">Transmembrane helix</keyword>
<evidence type="ECO:0000256" key="2">
    <source>
        <dbReference type="SAM" id="SignalP"/>
    </source>
</evidence>
<evidence type="ECO:0000256" key="1">
    <source>
        <dbReference type="SAM" id="Phobius"/>
    </source>
</evidence>
<feature type="chain" id="PRO_5036987923" evidence="2">
    <location>
        <begin position="19"/>
        <end position="159"/>
    </location>
</feature>
<name>A0A914X695_9BILA</name>
<feature type="transmembrane region" description="Helical" evidence="1">
    <location>
        <begin position="117"/>
        <end position="139"/>
    </location>
</feature>
<proteinExistence type="predicted"/>
<keyword evidence="1" id="KW-0812">Transmembrane</keyword>
<keyword evidence="1" id="KW-0472">Membrane</keyword>
<organism evidence="3 4">
    <name type="scientific">Plectus sambesii</name>
    <dbReference type="NCBI Taxonomy" id="2011161"/>
    <lineage>
        <taxon>Eukaryota</taxon>
        <taxon>Metazoa</taxon>
        <taxon>Ecdysozoa</taxon>
        <taxon>Nematoda</taxon>
        <taxon>Chromadorea</taxon>
        <taxon>Plectida</taxon>
        <taxon>Plectina</taxon>
        <taxon>Plectoidea</taxon>
        <taxon>Plectidae</taxon>
        <taxon>Plectus</taxon>
    </lineage>
</organism>
<keyword evidence="3" id="KW-1185">Reference proteome</keyword>
<reference evidence="4" key="1">
    <citation type="submission" date="2022-11" db="UniProtKB">
        <authorList>
            <consortium name="WormBaseParasite"/>
        </authorList>
    </citation>
    <scope>IDENTIFICATION</scope>
</reference>
<evidence type="ECO:0000313" key="3">
    <source>
        <dbReference type="Proteomes" id="UP000887566"/>
    </source>
</evidence>
<dbReference type="WBParaSite" id="PSAMB.scaffold618size45556.g7348.t1">
    <property type="protein sequence ID" value="PSAMB.scaffold618size45556.g7348.t1"/>
    <property type="gene ID" value="PSAMB.scaffold618size45556.g7348"/>
</dbReference>
<keyword evidence="2" id="KW-0732">Signal</keyword>
<feature type="transmembrane region" description="Helical" evidence="1">
    <location>
        <begin position="82"/>
        <end position="110"/>
    </location>
</feature>
<protein>
    <submittedName>
        <fullName evidence="4">Uncharacterized protein</fullName>
    </submittedName>
</protein>
<dbReference type="Proteomes" id="UP000887566">
    <property type="component" value="Unplaced"/>
</dbReference>
<dbReference type="AlphaFoldDB" id="A0A914X695"/>
<accession>A0A914X695</accession>